<gene>
    <name evidence="4" type="primary">LOC113872533</name>
</gene>
<feature type="region of interest" description="Disordered" evidence="1">
    <location>
        <begin position="822"/>
        <end position="846"/>
    </location>
</feature>
<evidence type="ECO:0000259" key="2">
    <source>
        <dbReference type="PROSITE" id="PS50812"/>
    </source>
</evidence>
<dbReference type="OrthoDB" id="62853at2759"/>
<dbReference type="Proteomes" id="UP000694853">
    <property type="component" value="Unplaced"/>
</dbReference>
<evidence type="ECO:0000313" key="3">
    <source>
        <dbReference type="Proteomes" id="UP000694853"/>
    </source>
</evidence>
<dbReference type="InterPro" id="IPR053063">
    <property type="entry name" value="PWWP_domain_containing_PDP"/>
</dbReference>
<feature type="domain" description="PWWP" evidence="2">
    <location>
        <begin position="487"/>
        <end position="548"/>
    </location>
</feature>
<dbReference type="Gene3D" id="2.30.30.140">
    <property type="match status" value="1"/>
</dbReference>
<dbReference type="GeneID" id="113872533"/>
<evidence type="ECO:0000313" key="4">
    <source>
        <dbReference type="RefSeq" id="XP_027365959.1"/>
    </source>
</evidence>
<sequence>MDQQEKGLSNCGASESTVTHGEKGGDGTLERSVGCGGQVQTEGSFSEELVEEGGACNGKDVMVEVLGSDVYIDGVCTHGSGAELNDEVGGGGSVEGDDVKSEVVGTGGSQAVESEEAKSENVAVELDSMMVVREERNIAVVGSDEFDAASLQDSVMDNRAPKEVGTGASNAEVPVVTDVRVECANTLDAGAPDDKVTNSRCDNALGCPLTGSSVGGGNVQSGLPEKDNQERNLIANEALKDGNEVTLETLDEEKNIANMQSGKILEKKESISHKVESKEKVNSNAEQPMEIDKVDDNSNNVLEEVVGGTEVAMDKALPSSEEKQLFSLTKCTEKEHVADTSQVCSDTGQEIVDKDSAREMELDKNAEDQPKTERNKILNHTSGIDGTLVVKDTQITDRDNVAVMDAGKEKIHDESNIRQNVEVQAGIAEQVGSNGGQEVEAEEFNEAEQRKTDVRVTRRSLMKLGSSEIFHHAKYLLPAETEGEFSVSDMVWGKVRSHPWWPGQIFDPSDSSEKAMKHCKKDCYLVAYFGDRTFAWNEESQLKPFRTYFSSIEKQSTSESFQNSVDCALDEVTRRVEYGLACSCIPKQTYDSIKFQTIENTGIRPELKLRHGLDESLNANTFSPDNLIEYMKTLSQLPIGGFDRLELVIAKAQLLAFYRFKGYTCLPELQNCASWDDDVDTLFYDDEKNLNEAVDHATPVLTNDGQDGLGNLKNQGSSCRKRKHNLKDIMNTTKKERRLSELMGGTLDSPPDGDYWSDEKATDNLVSPGHSKRRRTVDHYADDSGMQDGRKTISVAKVSNTTKPSFKIGDCIRRVASKLTGSPSVMKSSGDRSQKIDGSTDGFPGNGSDVSFQNFEESQRSSVVVPTEYSSLDNLLSSFQRVAQEPLGDYSFLNAIVSFFSDFRNSVVVADDSAKEIFRTDKVGSKRKKLSVAGTPETFEFEDMSDTYWTDRVIDNGSEEQPVQSSQLPRKHRKKDYQLVPAEPGKPVQVSRRPYSRKQYSVSNHVEAPEKPPGYIDENAPAELVMNFAELDSVPLETNLNKMFRRFGPLKESETEVDRVSSRARVVFKKCADAEVACSSAQKFSIFGPILVNYQLNYTPSALFKAPPVATTQDQEMHLDLSNFEVNMV</sequence>
<feature type="compositionally biased region" description="Polar residues" evidence="1">
    <location>
        <begin position="1"/>
        <end position="19"/>
    </location>
</feature>
<dbReference type="SMART" id="SM00293">
    <property type="entry name" value="PWWP"/>
    <property type="match status" value="1"/>
</dbReference>
<feature type="compositionally biased region" description="Basic and acidic residues" evidence="1">
    <location>
        <begin position="20"/>
        <end position="29"/>
    </location>
</feature>
<name>A0A8B8MFK8_ABRPR</name>
<feature type="compositionally biased region" description="Polar residues" evidence="1">
    <location>
        <begin position="959"/>
        <end position="968"/>
    </location>
</feature>
<dbReference type="KEGG" id="aprc:113872533"/>
<dbReference type="SUPFAM" id="SSF63748">
    <property type="entry name" value="Tudor/PWWP/MBT"/>
    <property type="match status" value="1"/>
</dbReference>
<proteinExistence type="predicted"/>
<reference evidence="3" key="1">
    <citation type="journal article" date="2019" name="Toxins">
        <title>Detection of Abrin-Like and Prepropulchellin-Like Toxin Genes and Transcripts Using Whole Genome Sequencing and Full-Length Transcript Sequencing of Abrus precatorius.</title>
        <authorList>
            <person name="Hovde B.T."/>
            <person name="Daligault H.E."/>
            <person name="Hanschen E.R."/>
            <person name="Kunde Y.A."/>
            <person name="Johnson M.B."/>
            <person name="Starkenburg S.R."/>
            <person name="Johnson S.L."/>
        </authorList>
    </citation>
    <scope>NUCLEOTIDE SEQUENCE [LARGE SCALE GENOMIC DNA]</scope>
</reference>
<dbReference type="PANTHER" id="PTHR42851">
    <property type="entry name" value="ALDOLASE-RELATED"/>
    <property type="match status" value="1"/>
</dbReference>
<keyword evidence="3" id="KW-1185">Reference proteome</keyword>
<dbReference type="AlphaFoldDB" id="A0A8B8MFK8"/>
<reference evidence="4" key="2">
    <citation type="submission" date="2025-08" db="UniProtKB">
        <authorList>
            <consortium name="RefSeq"/>
        </authorList>
    </citation>
    <scope>IDENTIFICATION</scope>
    <source>
        <tissue evidence="4">Young leaves</tissue>
    </source>
</reference>
<dbReference type="PANTHER" id="PTHR42851:SF4">
    <property type="entry name" value="PWWP DOMAIN-CONTAINING PROTEIN"/>
    <property type="match status" value="1"/>
</dbReference>
<dbReference type="RefSeq" id="XP_027365959.1">
    <property type="nucleotide sequence ID" value="XM_027510158.1"/>
</dbReference>
<dbReference type="CDD" id="cd05162">
    <property type="entry name" value="PWWP"/>
    <property type="match status" value="1"/>
</dbReference>
<dbReference type="InterPro" id="IPR000313">
    <property type="entry name" value="PWWP_dom"/>
</dbReference>
<evidence type="ECO:0000256" key="1">
    <source>
        <dbReference type="SAM" id="MobiDB-lite"/>
    </source>
</evidence>
<dbReference type="Pfam" id="PF00855">
    <property type="entry name" value="PWWP"/>
    <property type="match status" value="1"/>
</dbReference>
<feature type="region of interest" description="Disordered" evidence="1">
    <location>
        <begin position="1"/>
        <end position="39"/>
    </location>
</feature>
<accession>A0A8B8MFK8</accession>
<protein>
    <submittedName>
        <fullName evidence="4">Uncharacterized protein LOC113872533</fullName>
    </submittedName>
</protein>
<dbReference type="PROSITE" id="PS50812">
    <property type="entry name" value="PWWP"/>
    <property type="match status" value="1"/>
</dbReference>
<feature type="region of interest" description="Disordered" evidence="1">
    <location>
        <begin position="958"/>
        <end position="1015"/>
    </location>
</feature>
<organism evidence="3 4">
    <name type="scientific">Abrus precatorius</name>
    <name type="common">Indian licorice</name>
    <name type="synonym">Glycine abrus</name>
    <dbReference type="NCBI Taxonomy" id="3816"/>
    <lineage>
        <taxon>Eukaryota</taxon>
        <taxon>Viridiplantae</taxon>
        <taxon>Streptophyta</taxon>
        <taxon>Embryophyta</taxon>
        <taxon>Tracheophyta</taxon>
        <taxon>Spermatophyta</taxon>
        <taxon>Magnoliopsida</taxon>
        <taxon>eudicotyledons</taxon>
        <taxon>Gunneridae</taxon>
        <taxon>Pentapetalae</taxon>
        <taxon>rosids</taxon>
        <taxon>fabids</taxon>
        <taxon>Fabales</taxon>
        <taxon>Fabaceae</taxon>
        <taxon>Papilionoideae</taxon>
        <taxon>50 kb inversion clade</taxon>
        <taxon>NPAAA clade</taxon>
        <taxon>indigoferoid/millettioid clade</taxon>
        <taxon>Abreae</taxon>
        <taxon>Abrus</taxon>
    </lineage>
</organism>
<feature type="region of interest" description="Disordered" evidence="1">
    <location>
        <begin position="762"/>
        <end position="786"/>
    </location>
</feature>